<dbReference type="Pfam" id="PF09990">
    <property type="entry name" value="DUF2231"/>
    <property type="match status" value="1"/>
</dbReference>
<reference evidence="3 4" key="1">
    <citation type="journal article" date="2024" name="Proc. Natl. Acad. Sci. U.S.A.">
        <title>The evolutionary genomics of adaptation to stress in wild rhizobium bacteria.</title>
        <authorList>
            <person name="Kehlet-Delgado H."/>
            <person name="Montoya A.P."/>
            <person name="Jensen K.T."/>
            <person name="Wendlandt C.E."/>
            <person name="Dexheimer C."/>
            <person name="Roberts M."/>
            <person name="Torres Martinez L."/>
            <person name="Friesen M.L."/>
            <person name="Griffitts J.S."/>
            <person name="Porter S.S."/>
        </authorList>
    </citation>
    <scope>NUCLEOTIDE SEQUENCE [LARGE SCALE GENOMIC DNA]</scope>
    <source>
        <strain evidence="3 4">M0729</strain>
    </source>
</reference>
<proteinExistence type="predicted"/>
<dbReference type="InterPro" id="IPR019251">
    <property type="entry name" value="DUF2231_TM"/>
</dbReference>
<keyword evidence="1" id="KW-0472">Membrane</keyword>
<organism evidence="3 4">
    <name type="scientific">Mesorhizobium opportunistum</name>
    <dbReference type="NCBI Taxonomy" id="593909"/>
    <lineage>
        <taxon>Bacteria</taxon>
        <taxon>Pseudomonadati</taxon>
        <taxon>Pseudomonadota</taxon>
        <taxon>Alphaproteobacteria</taxon>
        <taxon>Hyphomicrobiales</taxon>
        <taxon>Phyllobacteriaceae</taxon>
        <taxon>Mesorhizobium</taxon>
    </lineage>
</organism>
<feature type="transmembrane region" description="Helical" evidence="1">
    <location>
        <begin position="111"/>
        <end position="135"/>
    </location>
</feature>
<sequence length="148" mass="16039">MSVARAQSKLVVSRRPLHKTPVAVANACFIGTLLTDVTYWQSAEMMWADFSAWLLFAGLVVGVLAVLLALVDLFTGRLSGAARSAWPSLLGNLIVLVISFFNALVHSRDAWTSVVPTGLTLSVAAVIVLLLLCLLEWSFGRNRVEVVE</sequence>
<name>A0ABV1YL47_9HYPH</name>
<feature type="transmembrane region" description="Helical" evidence="1">
    <location>
        <begin position="86"/>
        <end position="105"/>
    </location>
</feature>
<gene>
    <name evidence="3" type="ORF">NKI33_23540</name>
</gene>
<dbReference type="PIRSF" id="PIRSF029509">
    <property type="entry name" value="UCP029509"/>
    <property type="match status" value="1"/>
</dbReference>
<accession>A0ABV1YL47</accession>
<keyword evidence="1" id="KW-0812">Transmembrane</keyword>
<feature type="transmembrane region" description="Helical" evidence="1">
    <location>
        <begin position="21"/>
        <end position="40"/>
    </location>
</feature>
<dbReference type="Proteomes" id="UP001464387">
    <property type="component" value="Unassembled WGS sequence"/>
</dbReference>
<dbReference type="InterPro" id="IPR016923">
    <property type="entry name" value="UCP029509"/>
</dbReference>
<evidence type="ECO:0000259" key="2">
    <source>
        <dbReference type="Pfam" id="PF09990"/>
    </source>
</evidence>
<keyword evidence="1" id="KW-1133">Transmembrane helix</keyword>
<comment type="caution">
    <text evidence="3">The sequence shown here is derived from an EMBL/GenBank/DDBJ whole genome shotgun (WGS) entry which is preliminary data.</text>
</comment>
<dbReference type="RefSeq" id="WP_287274418.1">
    <property type="nucleotide sequence ID" value="NZ_JAMYMY010000067.1"/>
</dbReference>
<evidence type="ECO:0000313" key="4">
    <source>
        <dbReference type="Proteomes" id="UP001464387"/>
    </source>
</evidence>
<dbReference type="EMBL" id="JAMYPJ010000040">
    <property type="protein sequence ID" value="MER8935917.1"/>
    <property type="molecule type" value="Genomic_DNA"/>
</dbReference>
<feature type="domain" description="DUF2231" evidence="2">
    <location>
        <begin position="15"/>
        <end position="131"/>
    </location>
</feature>
<protein>
    <submittedName>
        <fullName evidence="3">DUF2231 domain-containing protein</fullName>
    </submittedName>
</protein>
<feature type="transmembrane region" description="Helical" evidence="1">
    <location>
        <begin position="52"/>
        <end position="74"/>
    </location>
</feature>
<evidence type="ECO:0000256" key="1">
    <source>
        <dbReference type="SAM" id="Phobius"/>
    </source>
</evidence>
<evidence type="ECO:0000313" key="3">
    <source>
        <dbReference type="EMBL" id="MER8935917.1"/>
    </source>
</evidence>
<keyword evidence="4" id="KW-1185">Reference proteome</keyword>